<sequence length="264" mass="30527">MLMKILTLEQMEEVQEIINENFSRPPNDEQLLEVLVFVLEAVENIIRNHIEKKEKEIEYIPSLPKVSPQEALPIESWQKRKNSIEAFDPYYAAGKSCDVMQDQGCISKSELNDLINEYLEDFDNLIPKSRKDEPCILGNYNRNGIVVPALKKPSKWPRTRPTVVEVLDTYYVPDEPEKKSPRDVALGLEIDLKPFKYYLANVTTFCKDGPQKKKNIVENPGRKIGRREAGNIDEMDENKRIGVEKDEEKDELDETEILADPNYI</sequence>
<gene>
    <name evidence="2" type="ORF">C2G38_2288028</name>
</gene>
<evidence type="ECO:0000313" key="3">
    <source>
        <dbReference type="Proteomes" id="UP000266673"/>
    </source>
</evidence>
<dbReference type="AlphaFoldDB" id="A0A397VMU6"/>
<dbReference type="EMBL" id="QKWP01000242">
    <property type="protein sequence ID" value="RIB23835.1"/>
    <property type="molecule type" value="Genomic_DNA"/>
</dbReference>
<dbReference type="Proteomes" id="UP000266673">
    <property type="component" value="Unassembled WGS sequence"/>
</dbReference>
<feature type="region of interest" description="Disordered" evidence="1">
    <location>
        <begin position="223"/>
        <end position="264"/>
    </location>
</feature>
<dbReference type="OrthoDB" id="10626557at2759"/>
<feature type="compositionally biased region" description="Basic and acidic residues" evidence="1">
    <location>
        <begin position="237"/>
        <end position="246"/>
    </location>
</feature>
<evidence type="ECO:0000256" key="1">
    <source>
        <dbReference type="SAM" id="MobiDB-lite"/>
    </source>
</evidence>
<organism evidence="2 3">
    <name type="scientific">Gigaspora rosea</name>
    <dbReference type="NCBI Taxonomy" id="44941"/>
    <lineage>
        <taxon>Eukaryota</taxon>
        <taxon>Fungi</taxon>
        <taxon>Fungi incertae sedis</taxon>
        <taxon>Mucoromycota</taxon>
        <taxon>Glomeromycotina</taxon>
        <taxon>Glomeromycetes</taxon>
        <taxon>Diversisporales</taxon>
        <taxon>Gigasporaceae</taxon>
        <taxon>Gigaspora</taxon>
    </lineage>
</organism>
<comment type="caution">
    <text evidence="2">The sequence shown here is derived from an EMBL/GenBank/DDBJ whole genome shotgun (WGS) entry which is preliminary data.</text>
</comment>
<keyword evidence="3" id="KW-1185">Reference proteome</keyword>
<reference evidence="2 3" key="1">
    <citation type="submission" date="2018-06" db="EMBL/GenBank/DDBJ databases">
        <title>Comparative genomics reveals the genomic features of Rhizophagus irregularis, R. cerebriforme, R. diaphanum and Gigaspora rosea, and their symbiotic lifestyle signature.</title>
        <authorList>
            <person name="Morin E."/>
            <person name="San Clemente H."/>
            <person name="Chen E.C.H."/>
            <person name="De La Providencia I."/>
            <person name="Hainaut M."/>
            <person name="Kuo A."/>
            <person name="Kohler A."/>
            <person name="Murat C."/>
            <person name="Tang N."/>
            <person name="Roy S."/>
            <person name="Loubradou J."/>
            <person name="Henrissat B."/>
            <person name="Grigoriev I.V."/>
            <person name="Corradi N."/>
            <person name="Roux C."/>
            <person name="Martin F.M."/>
        </authorList>
    </citation>
    <scope>NUCLEOTIDE SEQUENCE [LARGE SCALE GENOMIC DNA]</scope>
    <source>
        <strain evidence="2 3">DAOM 194757</strain>
    </source>
</reference>
<accession>A0A397VMU6</accession>
<feature type="compositionally biased region" description="Acidic residues" evidence="1">
    <location>
        <begin position="247"/>
        <end position="257"/>
    </location>
</feature>
<proteinExistence type="predicted"/>
<name>A0A397VMU6_9GLOM</name>
<evidence type="ECO:0000313" key="2">
    <source>
        <dbReference type="EMBL" id="RIB23835.1"/>
    </source>
</evidence>
<protein>
    <submittedName>
        <fullName evidence="2">Uncharacterized protein</fullName>
    </submittedName>
</protein>